<dbReference type="Proteomes" id="UP001153076">
    <property type="component" value="Unassembled WGS sequence"/>
</dbReference>
<evidence type="ECO:0000313" key="3">
    <source>
        <dbReference type="EMBL" id="KAJ8422716.1"/>
    </source>
</evidence>
<evidence type="ECO:0000259" key="2">
    <source>
        <dbReference type="Pfam" id="PF14111"/>
    </source>
</evidence>
<organism evidence="3 4">
    <name type="scientific">Carnegiea gigantea</name>
    <dbReference type="NCBI Taxonomy" id="171969"/>
    <lineage>
        <taxon>Eukaryota</taxon>
        <taxon>Viridiplantae</taxon>
        <taxon>Streptophyta</taxon>
        <taxon>Embryophyta</taxon>
        <taxon>Tracheophyta</taxon>
        <taxon>Spermatophyta</taxon>
        <taxon>Magnoliopsida</taxon>
        <taxon>eudicotyledons</taxon>
        <taxon>Gunneridae</taxon>
        <taxon>Pentapetalae</taxon>
        <taxon>Caryophyllales</taxon>
        <taxon>Cactineae</taxon>
        <taxon>Cactaceae</taxon>
        <taxon>Cactoideae</taxon>
        <taxon>Echinocereeae</taxon>
        <taxon>Carnegiea</taxon>
    </lineage>
</organism>
<keyword evidence="1" id="KW-1133">Transmembrane helix</keyword>
<dbReference type="Pfam" id="PF14111">
    <property type="entry name" value="DUF4283"/>
    <property type="match status" value="1"/>
</dbReference>
<comment type="caution">
    <text evidence="3">The sequence shown here is derived from an EMBL/GenBank/DDBJ whole genome shotgun (WGS) entry which is preliminary data.</text>
</comment>
<feature type="domain" description="DUF4283" evidence="2">
    <location>
        <begin position="14"/>
        <end position="61"/>
    </location>
</feature>
<evidence type="ECO:0000256" key="1">
    <source>
        <dbReference type="SAM" id="Phobius"/>
    </source>
</evidence>
<dbReference type="InterPro" id="IPR025558">
    <property type="entry name" value="DUF4283"/>
</dbReference>
<dbReference type="EMBL" id="JAKOGI010002168">
    <property type="protein sequence ID" value="KAJ8422716.1"/>
    <property type="molecule type" value="Genomic_DNA"/>
</dbReference>
<keyword evidence="4" id="KW-1185">Reference proteome</keyword>
<keyword evidence="1" id="KW-0472">Membrane</keyword>
<accession>A0A9Q1GP13</accession>
<sequence length="275" mass="31792">MDTSDEFVPLWILIKIYFVCIGLYLVRFSNMNDQLTVANRGLHFFDRKPLLVKPWNPEIDLNTEAISSLPIWVQFLGLDLKYWGLENLSKIRSILGIPLKTDKYAKDKTFLKYARVLIDIPLDREFLEYLEFINDHRVSATPAPSGQNQAFTISNTQNSFEALTELNTPSHGQPAGICNWNIQGLNRPNKQEDLKVFLHQQKISLIGLLETKIKEINIDKLANILFQDQAPIMFRSFKCLLNTYIASKQFYLTFVYGYNQAEARQPLWDALLISL</sequence>
<dbReference type="InterPro" id="IPR036691">
    <property type="entry name" value="Endo/exonu/phosph_ase_sf"/>
</dbReference>
<evidence type="ECO:0000313" key="4">
    <source>
        <dbReference type="Proteomes" id="UP001153076"/>
    </source>
</evidence>
<dbReference type="PANTHER" id="PTHR31286">
    <property type="entry name" value="GLYCINE-RICH CELL WALL STRUCTURAL PROTEIN 1.8-LIKE"/>
    <property type="match status" value="1"/>
</dbReference>
<proteinExistence type="predicted"/>
<name>A0A9Q1GP13_9CARY</name>
<feature type="transmembrane region" description="Helical" evidence="1">
    <location>
        <begin position="6"/>
        <end position="26"/>
    </location>
</feature>
<reference evidence="3" key="1">
    <citation type="submission" date="2022-04" db="EMBL/GenBank/DDBJ databases">
        <title>Carnegiea gigantea Genome sequencing and assembly v2.</title>
        <authorList>
            <person name="Copetti D."/>
            <person name="Sanderson M.J."/>
            <person name="Burquez A."/>
            <person name="Wojciechowski M.F."/>
        </authorList>
    </citation>
    <scope>NUCLEOTIDE SEQUENCE</scope>
    <source>
        <strain evidence="3">SGP5-SGP5p</strain>
        <tissue evidence="3">Aerial part</tissue>
    </source>
</reference>
<dbReference type="OrthoDB" id="1002078at2759"/>
<dbReference type="PANTHER" id="PTHR31286:SF165">
    <property type="entry name" value="DUF4283 DOMAIN-CONTAINING PROTEIN"/>
    <property type="match status" value="1"/>
</dbReference>
<dbReference type="InterPro" id="IPR040256">
    <property type="entry name" value="At4g02000-like"/>
</dbReference>
<gene>
    <name evidence="3" type="ORF">Cgig2_003262</name>
</gene>
<keyword evidence="1" id="KW-0812">Transmembrane</keyword>
<protein>
    <recommendedName>
        <fullName evidence="2">DUF4283 domain-containing protein</fullName>
    </recommendedName>
</protein>
<dbReference type="Gene3D" id="3.60.10.10">
    <property type="entry name" value="Endonuclease/exonuclease/phosphatase"/>
    <property type="match status" value="1"/>
</dbReference>
<dbReference type="AlphaFoldDB" id="A0A9Q1GP13"/>